<dbReference type="AlphaFoldDB" id="A0A9Q3H8B8"/>
<dbReference type="PANTHER" id="PTHR12882">
    <property type="entry name" value="SUPPRESSOR OF TY 4"/>
    <property type="match status" value="1"/>
</dbReference>
<feature type="domain" description="Spt4/RpoE2 zinc finger" evidence="9">
    <location>
        <begin position="8"/>
        <end position="85"/>
    </location>
</feature>
<dbReference type="GO" id="GO:0140673">
    <property type="term" value="P:transcription elongation-coupled chromatin remodeling"/>
    <property type="evidence" value="ECO:0007669"/>
    <property type="project" value="InterPro"/>
</dbReference>
<dbReference type="CDD" id="cd07973">
    <property type="entry name" value="Spt4"/>
    <property type="match status" value="1"/>
</dbReference>
<evidence type="ECO:0000259" key="9">
    <source>
        <dbReference type="SMART" id="SM01389"/>
    </source>
</evidence>
<reference evidence="10" key="1">
    <citation type="submission" date="2021-03" db="EMBL/GenBank/DDBJ databases">
        <title>Draft genome sequence of rust myrtle Austropuccinia psidii MF-1, a brazilian biotype.</title>
        <authorList>
            <person name="Quecine M.C."/>
            <person name="Pachon D.M.R."/>
            <person name="Bonatelli M.L."/>
            <person name="Correr F.H."/>
            <person name="Franceschini L.M."/>
            <person name="Leite T.F."/>
            <person name="Margarido G.R.A."/>
            <person name="Almeida C.A."/>
            <person name="Ferrarezi J.A."/>
            <person name="Labate C.A."/>
        </authorList>
    </citation>
    <scope>NUCLEOTIDE SEQUENCE</scope>
    <source>
        <strain evidence="10">MF-1</strain>
    </source>
</reference>
<gene>
    <name evidence="10" type="ORF">O181_033224</name>
</gene>
<dbReference type="InterPro" id="IPR029040">
    <property type="entry name" value="RPABC4/Spt4"/>
</dbReference>
<dbReference type="GO" id="GO:0008270">
    <property type="term" value="F:zinc ion binding"/>
    <property type="evidence" value="ECO:0007669"/>
    <property type="project" value="InterPro"/>
</dbReference>
<organism evidence="10 11">
    <name type="scientific">Austropuccinia psidii MF-1</name>
    <dbReference type="NCBI Taxonomy" id="1389203"/>
    <lineage>
        <taxon>Eukaryota</taxon>
        <taxon>Fungi</taxon>
        <taxon>Dikarya</taxon>
        <taxon>Basidiomycota</taxon>
        <taxon>Pucciniomycotina</taxon>
        <taxon>Pucciniomycetes</taxon>
        <taxon>Pucciniales</taxon>
        <taxon>Sphaerophragmiaceae</taxon>
        <taxon>Austropuccinia</taxon>
    </lineage>
</organism>
<comment type="similarity">
    <text evidence="3">Belongs to the SPT4 family.</text>
</comment>
<comment type="caution">
    <text evidence="10">The sequence shown here is derived from an EMBL/GenBank/DDBJ whole genome shotgun (WGS) entry which is preliminary data.</text>
</comment>
<evidence type="ECO:0000256" key="6">
    <source>
        <dbReference type="ARBA" id="ARBA00023242"/>
    </source>
</evidence>
<keyword evidence="7" id="KW-0137">Centromere</keyword>
<comment type="subcellular location">
    <subcellularLocation>
        <location evidence="2">Chromosome</location>
        <location evidence="2">Centromere</location>
    </subcellularLocation>
    <subcellularLocation>
        <location evidence="1">Nucleus</location>
    </subcellularLocation>
</comment>
<dbReference type="SMART" id="SM01389">
    <property type="entry name" value="Spt4"/>
    <property type="match status" value="1"/>
</dbReference>
<evidence type="ECO:0000313" key="10">
    <source>
        <dbReference type="EMBL" id="MBW0493509.1"/>
    </source>
</evidence>
<dbReference type="SUPFAM" id="SSF63393">
    <property type="entry name" value="RNA polymerase subunits"/>
    <property type="match status" value="1"/>
</dbReference>
<accession>A0A9Q3H8B8</accession>
<name>A0A9Q3H8B8_9BASI</name>
<evidence type="ECO:0000256" key="4">
    <source>
        <dbReference type="ARBA" id="ARBA00020182"/>
    </source>
</evidence>
<dbReference type="GO" id="GO:0032044">
    <property type="term" value="C:DSIF complex"/>
    <property type="evidence" value="ECO:0007669"/>
    <property type="project" value="TreeGrafter"/>
</dbReference>
<keyword evidence="6" id="KW-0539">Nucleus</keyword>
<keyword evidence="11" id="KW-1185">Reference proteome</keyword>
<dbReference type="OrthoDB" id="248751at2759"/>
<evidence type="ECO:0000256" key="2">
    <source>
        <dbReference type="ARBA" id="ARBA00004584"/>
    </source>
</evidence>
<evidence type="ECO:0000256" key="8">
    <source>
        <dbReference type="ARBA" id="ARBA00029869"/>
    </source>
</evidence>
<dbReference type="InterPro" id="IPR022800">
    <property type="entry name" value="Spt4/RpoE2_Znf"/>
</dbReference>
<dbReference type="InterPro" id="IPR038510">
    <property type="entry name" value="Spt4_sf"/>
</dbReference>
<dbReference type="Pfam" id="PF06093">
    <property type="entry name" value="Spt4"/>
    <property type="match status" value="1"/>
</dbReference>
<dbReference type="Proteomes" id="UP000765509">
    <property type="component" value="Unassembled WGS sequence"/>
</dbReference>
<evidence type="ECO:0000256" key="3">
    <source>
        <dbReference type="ARBA" id="ARBA00010464"/>
    </source>
</evidence>
<dbReference type="GO" id="GO:0000993">
    <property type="term" value="F:RNA polymerase II complex binding"/>
    <property type="evidence" value="ECO:0007669"/>
    <property type="project" value="TreeGrafter"/>
</dbReference>
<dbReference type="PANTHER" id="PTHR12882:SF1">
    <property type="entry name" value="TRANSCRIPTION ELONGATION FACTOR SPT4"/>
    <property type="match status" value="1"/>
</dbReference>
<dbReference type="Gene3D" id="3.30.40.210">
    <property type="match status" value="1"/>
</dbReference>
<dbReference type="GO" id="GO:0006355">
    <property type="term" value="P:regulation of DNA-templated transcription"/>
    <property type="evidence" value="ECO:0007669"/>
    <property type="project" value="InterPro"/>
</dbReference>
<dbReference type="GO" id="GO:0000775">
    <property type="term" value="C:chromosome, centromeric region"/>
    <property type="evidence" value="ECO:0007669"/>
    <property type="project" value="UniProtKB-SubCell"/>
</dbReference>
<evidence type="ECO:0000256" key="1">
    <source>
        <dbReference type="ARBA" id="ARBA00004123"/>
    </source>
</evidence>
<dbReference type="EMBL" id="AVOT02012099">
    <property type="protein sequence ID" value="MBW0493509.1"/>
    <property type="molecule type" value="Genomic_DNA"/>
</dbReference>
<keyword evidence="5" id="KW-0804">Transcription</keyword>
<proteinExistence type="inferred from homology"/>
<evidence type="ECO:0000256" key="5">
    <source>
        <dbReference type="ARBA" id="ARBA00023163"/>
    </source>
</evidence>
<protein>
    <recommendedName>
        <fullName evidence="4">Transcription elongation factor SPT4</fullName>
    </recommendedName>
    <alternativeName>
        <fullName evidence="8">Chromatin elongation factor SPT4</fullName>
    </alternativeName>
</protein>
<dbReference type="InterPro" id="IPR009287">
    <property type="entry name" value="Spt4"/>
</dbReference>
<sequence>MSSAKSKPRACMLCSFIQTAAQFKGHGCPNCEDLLEMKGNTEKVLECTSGTFDGTVALMDPESSWVAKWQRINRYRPGLYAVRITGNLPEYIQTDLESQGFACALSKYLILEKNLTLFFVSNSDKFHF</sequence>
<evidence type="ECO:0000256" key="7">
    <source>
        <dbReference type="ARBA" id="ARBA00023328"/>
    </source>
</evidence>
<evidence type="ECO:0000313" key="11">
    <source>
        <dbReference type="Proteomes" id="UP000765509"/>
    </source>
</evidence>